<dbReference type="EMBL" id="KV440983">
    <property type="protein sequence ID" value="OAD72396.1"/>
    <property type="molecule type" value="Genomic_DNA"/>
</dbReference>
<dbReference type="InParanoid" id="A0A162PS51"/>
<dbReference type="RefSeq" id="XP_018290436.1">
    <property type="nucleotide sequence ID" value="XM_018436092.1"/>
</dbReference>
<dbReference type="AlphaFoldDB" id="A0A162PS51"/>
<name>A0A162PS51_PHYB8</name>
<evidence type="ECO:0000259" key="1">
    <source>
        <dbReference type="Pfam" id="PF10551"/>
    </source>
</evidence>
<dbReference type="InterPro" id="IPR018289">
    <property type="entry name" value="MULE_transposase_dom"/>
</dbReference>
<feature type="domain" description="MULE transposase" evidence="1">
    <location>
        <begin position="232"/>
        <end position="325"/>
    </location>
</feature>
<dbReference type="GeneID" id="28996998"/>
<organism evidence="2 3">
    <name type="scientific">Phycomyces blakesleeanus (strain ATCC 8743b / DSM 1359 / FGSC 10004 / NBRC 33097 / NRRL 1555)</name>
    <dbReference type="NCBI Taxonomy" id="763407"/>
    <lineage>
        <taxon>Eukaryota</taxon>
        <taxon>Fungi</taxon>
        <taxon>Fungi incertae sedis</taxon>
        <taxon>Mucoromycota</taxon>
        <taxon>Mucoromycotina</taxon>
        <taxon>Mucoromycetes</taxon>
        <taxon>Mucorales</taxon>
        <taxon>Phycomycetaceae</taxon>
        <taxon>Phycomyces</taxon>
    </lineage>
</organism>
<dbReference type="OrthoDB" id="2430203at2759"/>
<reference evidence="3" key="1">
    <citation type="submission" date="2015-06" db="EMBL/GenBank/DDBJ databases">
        <title>Expansion of signal transduction pathways in fungi by whole-genome duplication.</title>
        <authorList>
            <consortium name="DOE Joint Genome Institute"/>
            <person name="Corrochano L.M."/>
            <person name="Kuo A."/>
            <person name="Marcet-Houben M."/>
            <person name="Polaino S."/>
            <person name="Salamov A."/>
            <person name="Villalobos J.M."/>
            <person name="Alvarez M.I."/>
            <person name="Avalos J."/>
            <person name="Benito E.P."/>
            <person name="Benoit I."/>
            <person name="Burger G."/>
            <person name="Camino L.P."/>
            <person name="Canovas D."/>
            <person name="Cerda-Olmedo E."/>
            <person name="Cheng J.-F."/>
            <person name="Dominguez A."/>
            <person name="Elias M."/>
            <person name="Eslava A.P."/>
            <person name="Glaser F."/>
            <person name="Grimwood J."/>
            <person name="Gutierrez G."/>
            <person name="Heitman J."/>
            <person name="Henrissat B."/>
            <person name="Iturriaga E.A."/>
            <person name="Lang B.F."/>
            <person name="Lavin J.L."/>
            <person name="Lee S."/>
            <person name="Li W."/>
            <person name="Lindquist E."/>
            <person name="Lopez-Garcia S."/>
            <person name="Luque E.M."/>
            <person name="Marcos A.T."/>
            <person name="Martin J."/>
            <person name="McCluskey K."/>
            <person name="Medina H.R."/>
            <person name="Miralles-Duran A."/>
            <person name="Miyazaki A."/>
            <person name="Munoz-Torres E."/>
            <person name="Oguiza J.A."/>
            <person name="Ohm R."/>
            <person name="Olmedo M."/>
            <person name="Orejas M."/>
            <person name="Ortiz-Castellanos L."/>
            <person name="Pisabarro A.G."/>
            <person name="Rodriguez-Romero J."/>
            <person name="Ruiz-Herrera J."/>
            <person name="Ruiz-Vazquez R."/>
            <person name="Sanz C."/>
            <person name="Schackwitz W."/>
            <person name="Schmutz J."/>
            <person name="Shahriari M."/>
            <person name="Shelest E."/>
            <person name="Silva-Franco F."/>
            <person name="Soanes D."/>
            <person name="Syed K."/>
            <person name="Tagua V.G."/>
            <person name="Talbot N.J."/>
            <person name="Thon M."/>
            <person name="De vries R.P."/>
            <person name="Wiebenga A."/>
            <person name="Yadav J.S."/>
            <person name="Braun E.L."/>
            <person name="Baker S."/>
            <person name="Garre V."/>
            <person name="Horwitz B."/>
            <person name="Torres-Martinez S."/>
            <person name="Idnurm A."/>
            <person name="Herrera-Estrella A."/>
            <person name="Gabaldon T."/>
            <person name="Grigoriev I.V."/>
        </authorList>
    </citation>
    <scope>NUCLEOTIDE SEQUENCE [LARGE SCALE GENOMIC DNA]</scope>
    <source>
        <strain evidence="3">NRRL 1555(-)</strain>
    </source>
</reference>
<dbReference type="Pfam" id="PF10551">
    <property type="entry name" value="MULE"/>
    <property type="match status" value="1"/>
</dbReference>
<dbReference type="STRING" id="763407.A0A162PS51"/>
<dbReference type="VEuPathDB" id="FungiDB:PHYBLDRAFT_169527"/>
<proteinExistence type="predicted"/>
<sequence>MSEVTLTRREQQALRKAALEAVPVRTLRDIGSALEPLTIPNVMKLKSNIVRVFASEWELCKQEIEEQYCVKWIISRPNRHSSTVDITKKKRVLFSQVYSCHRGGSYESESREKHPIQHKSKKVGCCVDDIVAHLTASPDSSARKIRLEILCDIDQQEYSLNVHKINYFDIYNKILADDFKSMKMWFTKKLSPKGFIIFEGNLQTYLNDKSLYACGFTSPFQQSKIKAAATFCMDATYSITQRLDDILYTIVIRDQELDRGFPCAYMLTNDHSLGPIVQWLKHLKDNQLVVNPRQFTINCSDTETNALMTIFPGCQIQYCLFHVSQTWYRQLNLKVKTGNTAAQNHLIRREMMAFLKHNMYEEHIVVILDKIADFIGRY</sequence>
<accession>A0A162PS51</accession>
<protein>
    <recommendedName>
        <fullName evidence="1">MULE transposase domain-containing protein</fullName>
    </recommendedName>
</protein>
<dbReference type="Proteomes" id="UP000077315">
    <property type="component" value="Unassembled WGS sequence"/>
</dbReference>
<keyword evidence="3" id="KW-1185">Reference proteome</keyword>
<evidence type="ECO:0000313" key="2">
    <source>
        <dbReference type="EMBL" id="OAD72396.1"/>
    </source>
</evidence>
<evidence type="ECO:0000313" key="3">
    <source>
        <dbReference type="Proteomes" id="UP000077315"/>
    </source>
</evidence>
<gene>
    <name evidence="2" type="ORF">PHYBLDRAFT_169527</name>
</gene>